<dbReference type="PROSITE" id="PS51845">
    <property type="entry name" value="PDEASE_I_2"/>
    <property type="match status" value="1"/>
</dbReference>
<dbReference type="AlphaFoldDB" id="A0AAE0XZL6"/>
<dbReference type="Gene3D" id="3.30.450.20">
    <property type="entry name" value="PAS domain"/>
    <property type="match status" value="1"/>
</dbReference>
<accession>A0AAE0XZL6</accession>
<dbReference type="GO" id="GO:0046872">
    <property type="term" value="F:metal ion binding"/>
    <property type="evidence" value="ECO:0007669"/>
    <property type="project" value="UniProtKB-KW"/>
</dbReference>
<comment type="pathway">
    <text evidence="1">Purine metabolism; 3',5'-cyclic AMP degradation; AMP from 3',5'-cyclic AMP: step 1/1.</text>
</comment>
<feature type="binding site" evidence="8">
    <location>
        <position position="632"/>
    </location>
    <ligand>
        <name>Zn(2+)</name>
        <dbReference type="ChEBI" id="CHEBI:29105"/>
        <label>2</label>
    </ligand>
</feature>
<reference evidence="13" key="1">
    <citation type="journal article" date="2023" name="G3 (Bethesda)">
        <title>A reference genome for the long-term kleptoplast-retaining sea slug Elysia crispata morphotype clarki.</title>
        <authorList>
            <person name="Eastman K.E."/>
            <person name="Pendleton A.L."/>
            <person name="Shaikh M.A."/>
            <person name="Suttiyut T."/>
            <person name="Ogas R."/>
            <person name="Tomko P."/>
            <person name="Gavelis G."/>
            <person name="Widhalm J.R."/>
            <person name="Wisecaver J.H."/>
        </authorList>
    </citation>
    <scope>NUCLEOTIDE SEQUENCE</scope>
    <source>
        <strain evidence="13">ECLA1</strain>
    </source>
</reference>
<sequence>MLKYFLSKKISDEENTVNLLKVKFLRHILLVFGREDSQSDGFWWAAERLSYRCTIARTPENALEAYLSHHHDVVIIDARQSSHGSSTSTTTPSSTSSSVESRTAPAGKINGSSGNAVSTFDAEALCRSIKATKASLYTVLVAVTKKPAGNEEEPPVLPLLKAGFTRRYQENSSASACINELQTLEAGEVRSTLKLYACAGLFQALENVFEAVEITNSDQEIQESLSHLGYFFQSLSYIWERKIPVFCRTIPSCLRSRSTSATLPEFLLALASRWSTRAADIILSTWSDRRTEIGPEMNSPRIKFVNHAYERLSGYSSEELVGRDASEFHKTDRNREAVESINGQLKKGKHWEGTCYTRRKTGDTVPVHCKVIPVPGRNGSVAQYVSVRSHSGESYNTVANGSMMAFPRRRESIVTAHSMSIEAPITKVINIINAAQEGSPLNIAQDLDKVLEILQTSELYSPFQHQAIPPNDDPMASDLVGGLMSQNVKRKFSAHEIQRSSHHGHQHIPSSPACSLSQIPEPIMNVLNLDDSWSFDIIELERLTNKRPLMYLGLKIFSRFGVCEYLNISESCLVNWLQMIEANYQSRNHYHNSTHAADVLHATAYFLERERSREIFDQQDQVACLIAAVVHDVDHPARTNAFLINEKHQLAILYNDQAVLENHHASMCFRLTHKDPSVDIFKNLSSDDYKAVRHSIIDMVLATDMKQHFEHLSKFTTSISKHLQKLEGDNTDVEIAHEIDMATIITDLSSYENRTLIKRMMIKCADVSNPLRPLTLCKEWAMRIAEEYCEQTDEEKSRGLPVVMAQFDRKTLNIPKCQLAFINIFITSMFDAWDVYCDVSDLMKNLQINFDYWKAQEELTGKEQHPSQAIDNS</sequence>
<dbReference type="InterPro" id="IPR023174">
    <property type="entry name" value="PDEase_CS"/>
</dbReference>
<dbReference type="InterPro" id="IPR003607">
    <property type="entry name" value="HD/PDEase_dom"/>
</dbReference>
<dbReference type="NCBIfam" id="TIGR00229">
    <property type="entry name" value="sensory_box"/>
    <property type="match status" value="1"/>
</dbReference>
<dbReference type="PROSITE" id="PS00126">
    <property type="entry name" value="PDEASE_I_1"/>
    <property type="match status" value="1"/>
</dbReference>
<evidence type="ECO:0000259" key="12">
    <source>
        <dbReference type="PROSITE" id="PS51845"/>
    </source>
</evidence>
<feature type="binding site" evidence="8">
    <location>
        <position position="595"/>
    </location>
    <ligand>
        <name>Zn(2+)</name>
        <dbReference type="ChEBI" id="CHEBI:29105"/>
        <label>1</label>
    </ligand>
</feature>
<keyword evidence="4 9" id="KW-0378">Hydrolase</keyword>
<feature type="binding site" evidence="7">
    <location>
        <begin position="591"/>
        <end position="595"/>
    </location>
    <ligand>
        <name>AMP</name>
        <dbReference type="ChEBI" id="CHEBI:456215"/>
    </ligand>
</feature>
<evidence type="ECO:0000259" key="11">
    <source>
        <dbReference type="PROSITE" id="PS50112"/>
    </source>
</evidence>
<feature type="region of interest" description="Disordered" evidence="10">
    <location>
        <begin position="79"/>
        <end position="110"/>
    </location>
</feature>
<feature type="binding site" evidence="7">
    <location>
        <position position="818"/>
    </location>
    <ligand>
        <name>AMP</name>
        <dbReference type="ChEBI" id="CHEBI:456215"/>
    </ligand>
</feature>
<dbReference type="Pfam" id="PF23198">
    <property type="entry name" value="PDE8A_N"/>
    <property type="match status" value="2"/>
</dbReference>
<gene>
    <name evidence="13" type="ORF">RRG08_043106</name>
</gene>
<evidence type="ECO:0000256" key="8">
    <source>
        <dbReference type="PIRSR" id="PIRSR623088-3"/>
    </source>
</evidence>
<organism evidence="13 14">
    <name type="scientific">Elysia crispata</name>
    <name type="common">lettuce slug</name>
    <dbReference type="NCBI Taxonomy" id="231223"/>
    <lineage>
        <taxon>Eukaryota</taxon>
        <taxon>Metazoa</taxon>
        <taxon>Spiralia</taxon>
        <taxon>Lophotrochozoa</taxon>
        <taxon>Mollusca</taxon>
        <taxon>Gastropoda</taxon>
        <taxon>Heterobranchia</taxon>
        <taxon>Euthyneura</taxon>
        <taxon>Panpulmonata</taxon>
        <taxon>Sacoglossa</taxon>
        <taxon>Placobranchoidea</taxon>
        <taxon>Plakobranchidae</taxon>
        <taxon>Elysia</taxon>
    </lineage>
</organism>
<dbReference type="Pfam" id="PF13426">
    <property type="entry name" value="PAS_9"/>
    <property type="match status" value="1"/>
</dbReference>
<name>A0AAE0XZL6_9GAST</name>
<evidence type="ECO:0000256" key="1">
    <source>
        <dbReference type="ARBA" id="ARBA00004703"/>
    </source>
</evidence>
<feature type="binding site" evidence="7">
    <location>
        <position position="766"/>
    </location>
    <ligand>
        <name>AMP</name>
        <dbReference type="ChEBI" id="CHEBI:456215"/>
    </ligand>
</feature>
<feature type="binding site" evidence="7">
    <location>
        <position position="632"/>
    </location>
    <ligand>
        <name>AMP</name>
        <dbReference type="ChEBI" id="CHEBI:456215"/>
    </ligand>
</feature>
<comment type="caution">
    <text evidence="13">The sequence shown here is derived from an EMBL/GenBank/DDBJ whole genome shotgun (WGS) entry which is preliminary data.</text>
</comment>
<dbReference type="SMART" id="SM00471">
    <property type="entry name" value="HDc"/>
    <property type="match status" value="1"/>
</dbReference>
<comment type="similarity">
    <text evidence="2">Belongs to the cyclic nucleotide phosphodiesterase family. PDE8 subfamily.</text>
</comment>
<dbReference type="InterPro" id="IPR036971">
    <property type="entry name" value="PDEase_catalytic_dom_sf"/>
</dbReference>
<dbReference type="CDD" id="cd00077">
    <property type="entry name" value="HDc"/>
    <property type="match status" value="1"/>
</dbReference>
<dbReference type="InterPro" id="IPR002073">
    <property type="entry name" value="PDEase_catalytic_dom"/>
</dbReference>
<dbReference type="GO" id="GO:0004114">
    <property type="term" value="F:3',5'-cyclic-nucleotide phosphodiesterase activity"/>
    <property type="evidence" value="ECO:0007669"/>
    <property type="project" value="InterPro"/>
</dbReference>
<dbReference type="PRINTS" id="PR00387">
    <property type="entry name" value="PDIESTERASE1"/>
</dbReference>
<evidence type="ECO:0000313" key="14">
    <source>
        <dbReference type="Proteomes" id="UP001283361"/>
    </source>
</evidence>
<evidence type="ECO:0000256" key="10">
    <source>
        <dbReference type="SAM" id="MobiDB-lite"/>
    </source>
</evidence>
<dbReference type="InterPro" id="IPR057304">
    <property type="entry name" value="PDE8-like_REC_N"/>
</dbReference>
<evidence type="ECO:0000256" key="2">
    <source>
        <dbReference type="ARBA" id="ARBA00006437"/>
    </source>
</evidence>
<dbReference type="PANTHER" id="PTHR11347">
    <property type="entry name" value="CYCLIC NUCLEOTIDE PHOSPHODIESTERASE"/>
    <property type="match status" value="1"/>
</dbReference>
<dbReference type="Pfam" id="PF00233">
    <property type="entry name" value="PDEase_I"/>
    <property type="match status" value="1"/>
</dbReference>
<evidence type="ECO:0000256" key="7">
    <source>
        <dbReference type="PIRSR" id="PIRSR623088-2"/>
    </source>
</evidence>
<dbReference type="InterPro" id="IPR023088">
    <property type="entry name" value="PDEase"/>
</dbReference>
<dbReference type="GO" id="GO:0007165">
    <property type="term" value="P:signal transduction"/>
    <property type="evidence" value="ECO:0007669"/>
    <property type="project" value="InterPro"/>
</dbReference>
<feature type="domain" description="PDEase" evidence="12">
    <location>
        <begin position="515"/>
        <end position="860"/>
    </location>
</feature>
<feature type="compositionally biased region" description="Low complexity" evidence="10">
    <location>
        <begin position="81"/>
        <end position="103"/>
    </location>
</feature>
<feature type="binding site" evidence="8">
    <location>
        <position position="631"/>
    </location>
    <ligand>
        <name>Zn(2+)</name>
        <dbReference type="ChEBI" id="CHEBI:29105"/>
        <label>1</label>
    </ligand>
</feature>
<dbReference type="SUPFAM" id="SSF109604">
    <property type="entry name" value="HD-domain/PDEase-like"/>
    <property type="match status" value="1"/>
</dbReference>
<dbReference type="CDD" id="cd00130">
    <property type="entry name" value="PAS"/>
    <property type="match status" value="1"/>
</dbReference>
<keyword evidence="3 8" id="KW-0479">Metal-binding</keyword>
<dbReference type="InterPro" id="IPR000014">
    <property type="entry name" value="PAS"/>
</dbReference>
<evidence type="ECO:0000256" key="3">
    <source>
        <dbReference type="ARBA" id="ARBA00022723"/>
    </source>
</evidence>
<feature type="binding site" evidence="8">
    <location>
        <position position="632"/>
    </location>
    <ligand>
        <name>Zn(2+)</name>
        <dbReference type="ChEBI" id="CHEBI:29105"/>
        <label>1</label>
    </ligand>
</feature>
<feature type="domain" description="PAS" evidence="11">
    <location>
        <begin position="301"/>
        <end position="348"/>
    </location>
</feature>
<feature type="active site" description="Proton donor" evidence="6">
    <location>
        <position position="591"/>
    </location>
</feature>
<dbReference type="InterPro" id="IPR035965">
    <property type="entry name" value="PAS-like_dom_sf"/>
</dbReference>
<keyword evidence="14" id="KW-1185">Reference proteome</keyword>
<comment type="cofactor">
    <cofactor evidence="9">
        <name>a divalent metal cation</name>
        <dbReference type="ChEBI" id="CHEBI:60240"/>
    </cofactor>
    <text evidence="9">Binds 2 divalent metal cations per subunit. Site 1 may preferentially bind zinc ions, while site 2 has a preference for magnesium and/or manganese ions.</text>
</comment>
<dbReference type="Proteomes" id="UP001283361">
    <property type="component" value="Unassembled WGS sequence"/>
</dbReference>
<dbReference type="Gene3D" id="1.10.1300.10">
    <property type="entry name" value="3'5'-cyclic nucleotide phosphodiesterase, catalytic domain"/>
    <property type="match status" value="1"/>
</dbReference>
<protein>
    <recommendedName>
        <fullName evidence="9">Phosphodiesterase</fullName>
        <ecNumber evidence="9">3.1.4.-</ecNumber>
    </recommendedName>
</protein>
<evidence type="ECO:0000256" key="9">
    <source>
        <dbReference type="RuleBase" id="RU363067"/>
    </source>
</evidence>
<evidence type="ECO:0000313" key="13">
    <source>
        <dbReference type="EMBL" id="KAK3725690.1"/>
    </source>
</evidence>
<dbReference type="SUPFAM" id="SSF55785">
    <property type="entry name" value="PYP-like sensor domain (PAS domain)"/>
    <property type="match status" value="1"/>
</dbReference>
<evidence type="ECO:0000256" key="4">
    <source>
        <dbReference type="ARBA" id="ARBA00022801"/>
    </source>
</evidence>
<dbReference type="PROSITE" id="PS50112">
    <property type="entry name" value="PAS"/>
    <property type="match status" value="1"/>
</dbReference>
<keyword evidence="5" id="KW-0114">cAMP</keyword>
<evidence type="ECO:0000256" key="5">
    <source>
        <dbReference type="ARBA" id="ARBA00023149"/>
    </source>
</evidence>
<feature type="binding site" evidence="8">
    <location>
        <position position="766"/>
    </location>
    <ligand>
        <name>Zn(2+)</name>
        <dbReference type="ChEBI" id="CHEBI:29105"/>
        <label>1</label>
    </ligand>
</feature>
<dbReference type="EC" id="3.1.4.-" evidence="9"/>
<proteinExistence type="inferred from homology"/>
<dbReference type="EMBL" id="JAWDGP010007329">
    <property type="protein sequence ID" value="KAK3725690.1"/>
    <property type="molecule type" value="Genomic_DNA"/>
</dbReference>
<evidence type="ECO:0000256" key="6">
    <source>
        <dbReference type="PIRSR" id="PIRSR623088-1"/>
    </source>
</evidence>